<dbReference type="InterPro" id="IPR001245">
    <property type="entry name" value="Ser-Thr/Tyr_kinase_cat_dom"/>
</dbReference>
<protein>
    <submittedName>
        <fullName evidence="16">Wall-associated receptor kinase 2-like</fullName>
    </submittedName>
</protein>
<evidence type="ECO:0000256" key="6">
    <source>
        <dbReference type="ARBA" id="ARBA00022741"/>
    </source>
</evidence>
<dbReference type="SMART" id="SM00181">
    <property type="entry name" value="EGF"/>
    <property type="match status" value="2"/>
</dbReference>
<keyword evidence="4 13" id="KW-0812">Transmembrane</keyword>
<dbReference type="PANTHER" id="PTHR27005:SF283">
    <property type="entry name" value="OS02G0633066 PROTEIN"/>
    <property type="match status" value="1"/>
</dbReference>
<keyword evidence="2" id="KW-0723">Serine/threonine-protein kinase</keyword>
<dbReference type="SUPFAM" id="SSF57196">
    <property type="entry name" value="EGF/Laminin"/>
    <property type="match status" value="1"/>
</dbReference>
<dbReference type="InterPro" id="IPR013695">
    <property type="entry name" value="WAK"/>
</dbReference>
<dbReference type="Gene3D" id="3.30.200.20">
    <property type="entry name" value="Phosphorylase Kinase, domain 1"/>
    <property type="match status" value="1"/>
</dbReference>
<sequence>MEMSVFCNRNVQNQPKLMVMYCGGSKSFAQHQYELGEVWIGQQRLRFFSFSWQAPPATATPDALPGCQPKCGDVTIPYPFGIGQGCFMEGFHVTCNDSVPYVGNVTVVKIDLTEGQLVINQHKAFDCYSKDGNNTGRNNPFIRLVDLPYEFSDRNKFMAVGCDTLAFLMDDESGLQTGCFSFCNHTSSIPTGTCAGIGCCQTPIPKGLVGFNITLVSIDNHTHCWDFNPCSYGFLADEGWLNFSVSSFSDLSNRTYVPVTLDWAIGNQTCEEARTNNTAFACQASHSRCSNAANGAGYLCNCLDGFEGNPYIEGGCRDIDECKIGSPCVSACKNTPGNYTCSCPWDKYGDGRKNGSGCKSIWKIVYLALGGGFGLVFLIILCSWLYWINKKKRLIELKEKFFRKNGGLLFQQQISLLEGGARATRMFTMEELEMATDNYKESHILGQGGAGTVYKGILPDQTVVAIKKSKIMNDDDIEQFINEVVVLSHINHRDVVKLLGCCLETRVPLLVYEFVPNGTLSHHIHGEGRKASLSLELRLRIAAEIAGALAYLHSAASIPIIHRDVKSSNILLDDNYTAKISDFGVSRLVPFDQKGLTSLVRGTFGYLDPEYFQTAQFTDKSDVYSFGVILVELLTGEKPVASTRLVECRNLAMHFKSCLKDGRLFSMLEDRVVDEGSQELVATIAELAKRCLSLTGEERPTMKEVAMELEGLRRFHQHPYIKENEEEGEHVLKGTECSAVSGMLGEEDSSVHAMQPFNIMR</sequence>
<evidence type="ECO:0000256" key="4">
    <source>
        <dbReference type="ARBA" id="ARBA00022692"/>
    </source>
</evidence>
<feature type="domain" description="Protein kinase" evidence="14">
    <location>
        <begin position="439"/>
        <end position="721"/>
    </location>
</feature>
<dbReference type="GO" id="GO:0005524">
    <property type="term" value="F:ATP binding"/>
    <property type="evidence" value="ECO:0007669"/>
    <property type="project" value="UniProtKB-KW"/>
</dbReference>
<dbReference type="RefSeq" id="XP_010927441.1">
    <property type="nucleotide sequence ID" value="XM_010929139.2"/>
</dbReference>
<dbReference type="Pfam" id="PF13947">
    <property type="entry name" value="GUB_WAK_bind"/>
    <property type="match status" value="1"/>
</dbReference>
<dbReference type="FunFam" id="3.30.200.20:FF:000043">
    <property type="entry name" value="Wall-associated receptor kinase 2"/>
    <property type="match status" value="1"/>
</dbReference>
<evidence type="ECO:0000313" key="15">
    <source>
        <dbReference type="Proteomes" id="UP000504607"/>
    </source>
</evidence>
<dbReference type="GO" id="GO:0007166">
    <property type="term" value="P:cell surface receptor signaling pathway"/>
    <property type="evidence" value="ECO:0007669"/>
    <property type="project" value="InterPro"/>
</dbReference>
<evidence type="ECO:0000256" key="13">
    <source>
        <dbReference type="SAM" id="Phobius"/>
    </source>
</evidence>
<dbReference type="InParanoid" id="A0A6I9RIS0"/>
<dbReference type="Pfam" id="PF08488">
    <property type="entry name" value="WAK"/>
    <property type="match status" value="1"/>
</dbReference>
<dbReference type="SUPFAM" id="SSF56112">
    <property type="entry name" value="Protein kinase-like (PK-like)"/>
    <property type="match status" value="1"/>
</dbReference>
<evidence type="ECO:0000256" key="7">
    <source>
        <dbReference type="ARBA" id="ARBA00022777"/>
    </source>
</evidence>
<dbReference type="CDD" id="cd00054">
    <property type="entry name" value="EGF_CA"/>
    <property type="match status" value="1"/>
</dbReference>
<evidence type="ECO:0000256" key="10">
    <source>
        <dbReference type="ARBA" id="ARBA00023136"/>
    </source>
</evidence>
<evidence type="ECO:0000256" key="1">
    <source>
        <dbReference type="ARBA" id="ARBA00004479"/>
    </source>
</evidence>
<dbReference type="SMART" id="SM00179">
    <property type="entry name" value="EGF_CA"/>
    <property type="match status" value="1"/>
</dbReference>
<keyword evidence="12" id="KW-0325">Glycoprotein</keyword>
<dbReference type="GO" id="GO:0030247">
    <property type="term" value="F:polysaccharide binding"/>
    <property type="evidence" value="ECO:0007669"/>
    <property type="project" value="InterPro"/>
</dbReference>
<evidence type="ECO:0000259" key="14">
    <source>
        <dbReference type="PROSITE" id="PS50011"/>
    </source>
</evidence>
<dbReference type="InterPro" id="IPR045274">
    <property type="entry name" value="WAK-like"/>
</dbReference>
<keyword evidence="7" id="KW-0418">Kinase</keyword>
<dbReference type="Gene3D" id="2.10.25.10">
    <property type="entry name" value="Laminin"/>
    <property type="match status" value="1"/>
</dbReference>
<evidence type="ECO:0000256" key="12">
    <source>
        <dbReference type="ARBA" id="ARBA00023180"/>
    </source>
</evidence>
<dbReference type="PROSITE" id="PS01187">
    <property type="entry name" value="EGF_CA"/>
    <property type="match status" value="1"/>
</dbReference>
<dbReference type="InterPro" id="IPR000719">
    <property type="entry name" value="Prot_kinase_dom"/>
</dbReference>
<dbReference type="InterPro" id="IPR011009">
    <property type="entry name" value="Kinase-like_dom_sf"/>
</dbReference>
<dbReference type="SMART" id="SM00220">
    <property type="entry name" value="S_TKc"/>
    <property type="match status" value="1"/>
</dbReference>
<dbReference type="Proteomes" id="UP000504607">
    <property type="component" value="Chromosome 8"/>
</dbReference>
<name>A0A6I9RIS0_ELAGV</name>
<dbReference type="OrthoDB" id="4062651at2759"/>
<evidence type="ECO:0000256" key="9">
    <source>
        <dbReference type="ARBA" id="ARBA00022989"/>
    </source>
</evidence>
<dbReference type="FunFam" id="1.10.510.10:FF:000084">
    <property type="entry name" value="Wall-associated receptor kinase 2"/>
    <property type="match status" value="1"/>
</dbReference>
<gene>
    <name evidence="16" type="primary">LOC105049480</name>
</gene>
<evidence type="ECO:0000256" key="2">
    <source>
        <dbReference type="ARBA" id="ARBA00022527"/>
    </source>
</evidence>
<keyword evidence="11" id="KW-1015">Disulfide bond</keyword>
<keyword evidence="9 13" id="KW-1133">Transmembrane helix</keyword>
<evidence type="ECO:0000313" key="16">
    <source>
        <dbReference type="RefSeq" id="XP_010927441.1"/>
    </source>
</evidence>
<proteinExistence type="predicted"/>
<organism evidence="15 16">
    <name type="scientific">Elaeis guineensis var. tenera</name>
    <name type="common">Oil palm</name>
    <dbReference type="NCBI Taxonomy" id="51953"/>
    <lineage>
        <taxon>Eukaryota</taxon>
        <taxon>Viridiplantae</taxon>
        <taxon>Streptophyta</taxon>
        <taxon>Embryophyta</taxon>
        <taxon>Tracheophyta</taxon>
        <taxon>Spermatophyta</taxon>
        <taxon>Magnoliopsida</taxon>
        <taxon>Liliopsida</taxon>
        <taxon>Arecaceae</taxon>
        <taxon>Arecoideae</taxon>
        <taxon>Cocoseae</taxon>
        <taxon>Elaeidinae</taxon>
        <taxon>Elaeis</taxon>
    </lineage>
</organism>
<evidence type="ECO:0000256" key="11">
    <source>
        <dbReference type="ARBA" id="ARBA00023157"/>
    </source>
</evidence>
<dbReference type="PROSITE" id="PS00108">
    <property type="entry name" value="PROTEIN_KINASE_ST"/>
    <property type="match status" value="1"/>
</dbReference>
<evidence type="ECO:0000256" key="8">
    <source>
        <dbReference type="ARBA" id="ARBA00022840"/>
    </source>
</evidence>
<feature type="transmembrane region" description="Helical" evidence="13">
    <location>
        <begin position="364"/>
        <end position="388"/>
    </location>
</feature>
<dbReference type="AlphaFoldDB" id="A0A6I9RIS0"/>
<dbReference type="PANTHER" id="PTHR27005">
    <property type="entry name" value="WALL-ASSOCIATED RECEPTOR KINASE-LIKE 21"/>
    <property type="match status" value="1"/>
</dbReference>
<keyword evidence="15" id="KW-1185">Reference proteome</keyword>
<keyword evidence="6" id="KW-0547">Nucleotide-binding</keyword>
<dbReference type="CDD" id="cd14066">
    <property type="entry name" value="STKc_IRAK"/>
    <property type="match status" value="1"/>
</dbReference>
<evidence type="ECO:0000256" key="3">
    <source>
        <dbReference type="ARBA" id="ARBA00022679"/>
    </source>
</evidence>
<dbReference type="InterPro" id="IPR025287">
    <property type="entry name" value="WAK_GUB"/>
</dbReference>
<dbReference type="PROSITE" id="PS50011">
    <property type="entry name" value="PROTEIN_KINASE_DOM"/>
    <property type="match status" value="1"/>
</dbReference>
<keyword evidence="8" id="KW-0067">ATP-binding</keyword>
<dbReference type="Pfam" id="PF07714">
    <property type="entry name" value="PK_Tyr_Ser-Thr"/>
    <property type="match status" value="1"/>
</dbReference>
<dbReference type="InterPro" id="IPR018097">
    <property type="entry name" value="EGF_Ca-bd_CS"/>
</dbReference>
<dbReference type="InterPro" id="IPR008271">
    <property type="entry name" value="Ser/Thr_kinase_AS"/>
</dbReference>
<reference evidence="16" key="1">
    <citation type="submission" date="2025-08" db="UniProtKB">
        <authorList>
            <consortium name="RefSeq"/>
        </authorList>
    </citation>
    <scope>IDENTIFICATION</scope>
</reference>
<dbReference type="Gene3D" id="1.10.510.10">
    <property type="entry name" value="Transferase(Phosphotransferase) domain 1"/>
    <property type="match status" value="1"/>
</dbReference>
<dbReference type="GO" id="GO:0005509">
    <property type="term" value="F:calcium ion binding"/>
    <property type="evidence" value="ECO:0007669"/>
    <property type="project" value="InterPro"/>
</dbReference>
<keyword evidence="5" id="KW-0732">Signal</keyword>
<keyword evidence="10 13" id="KW-0472">Membrane</keyword>
<evidence type="ECO:0000256" key="5">
    <source>
        <dbReference type="ARBA" id="ARBA00022729"/>
    </source>
</evidence>
<accession>A0A6I9RIS0</accession>
<dbReference type="InterPro" id="IPR000742">
    <property type="entry name" value="EGF"/>
</dbReference>
<keyword evidence="3" id="KW-0808">Transferase</keyword>
<dbReference type="GO" id="GO:0005886">
    <property type="term" value="C:plasma membrane"/>
    <property type="evidence" value="ECO:0007669"/>
    <property type="project" value="TreeGrafter"/>
</dbReference>
<comment type="subcellular location">
    <subcellularLocation>
        <location evidence="1">Membrane</location>
        <topology evidence="1">Single-pass type I membrane protein</topology>
    </subcellularLocation>
</comment>
<dbReference type="GO" id="GO:0004674">
    <property type="term" value="F:protein serine/threonine kinase activity"/>
    <property type="evidence" value="ECO:0007669"/>
    <property type="project" value="UniProtKB-KW"/>
</dbReference>
<dbReference type="InterPro" id="IPR001881">
    <property type="entry name" value="EGF-like_Ca-bd_dom"/>
</dbReference>